<dbReference type="InterPro" id="IPR001431">
    <property type="entry name" value="Pept_M16_Zn_BS"/>
</dbReference>
<evidence type="ECO:0000256" key="3">
    <source>
        <dbReference type="RuleBase" id="RU004447"/>
    </source>
</evidence>
<protein>
    <submittedName>
        <fullName evidence="6">Pitrilysin family protein</fullName>
    </submittedName>
</protein>
<dbReference type="Pfam" id="PF00675">
    <property type="entry name" value="Peptidase_M16"/>
    <property type="match status" value="1"/>
</dbReference>
<dbReference type="PROSITE" id="PS00143">
    <property type="entry name" value="INSULINASE"/>
    <property type="match status" value="1"/>
</dbReference>
<dbReference type="InterPro" id="IPR011249">
    <property type="entry name" value="Metalloenz_LuxS/M16"/>
</dbReference>
<dbReference type="AlphaFoldDB" id="A0AAE9ZW16"/>
<dbReference type="PANTHER" id="PTHR11851:SF49">
    <property type="entry name" value="MITOCHONDRIAL-PROCESSING PEPTIDASE SUBUNIT ALPHA"/>
    <property type="match status" value="1"/>
</dbReference>
<accession>A0AAE9ZW16</accession>
<dbReference type="EMBL" id="CP119075">
    <property type="protein sequence ID" value="WED65281.1"/>
    <property type="molecule type" value="Genomic_DNA"/>
</dbReference>
<sequence>MITRLTTMASLFATVIMAEVPQDIPGFHYDRTVGDISAYTLEKNDLKVLLLPEHTSPVVTVMVTYLVGSRNEVTGTTGATHLLEHLMFKGSSKFNQENGNGYDQTLDPLGAQNNATTWLDRTNYYVNSPNDHLPTIIALEADRVRGLLLRESDRQPEMTVVRNEFERGENSPFSVLLDQVGSAAFIAHPYHHSTIGWRSDIENVPIEKLREFYDTFYWPNNATVSVIGDFEPAQALALIREHFGVLPHSPHAIPEVYTEEPKQDGPRRLIVKRAGQLGLIDIAHKIPPGTHADYPAVTVLSRILSSGKGSRLYRALTDQGLSTGTNAFPFYNRDMTLHHTLIPLAPGIEHQTAEDAALAEIEKIKSDGVTAAEVSSAVSQILAESAFSRDGSFAVAGVLNEHIAVGDWAAYYTLDEKTQAVTPADVQRVAQLYFIEDSSTTGWFVPQLPTE</sequence>
<dbReference type="SUPFAM" id="SSF63411">
    <property type="entry name" value="LuxS/MPP-like metallohydrolase"/>
    <property type="match status" value="2"/>
</dbReference>
<evidence type="ECO:0000313" key="7">
    <source>
        <dbReference type="Proteomes" id="UP001218638"/>
    </source>
</evidence>
<evidence type="ECO:0000313" key="6">
    <source>
        <dbReference type="EMBL" id="WED65281.1"/>
    </source>
</evidence>
<comment type="cofactor">
    <cofactor evidence="1">
        <name>Zn(2+)</name>
        <dbReference type="ChEBI" id="CHEBI:29105"/>
    </cofactor>
</comment>
<dbReference type="InterPro" id="IPR007863">
    <property type="entry name" value="Peptidase_M16_C"/>
</dbReference>
<evidence type="ECO:0000259" key="5">
    <source>
        <dbReference type="Pfam" id="PF05193"/>
    </source>
</evidence>
<dbReference type="GO" id="GO:0006508">
    <property type="term" value="P:proteolysis"/>
    <property type="evidence" value="ECO:0007669"/>
    <property type="project" value="InterPro"/>
</dbReference>
<gene>
    <name evidence="6" type="ORF">PXH66_00265</name>
</gene>
<dbReference type="RefSeq" id="WP_330927639.1">
    <property type="nucleotide sequence ID" value="NZ_CP119075.1"/>
</dbReference>
<name>A0AAE9ZW16_9BACT</name>
<dbReference type="GO" id="GO:0046872">
    <property type="term" value="F:metal ion binding"/>
    <property type="evidence" value="ECO:0007669"/>
    <property type="project" value="InterPro"/>
</dbReference>
<evidence type="ECO:0000259" key="4">
    <source>
        <dbReference type="Pfam" id="PF00675"/>
    </source>
</evidence>
<reference evidence="6" key="1">
    <citation type="submission" date="2023-03" db="EMBL/GenBank/DDBJ databases">
        <title>Lomoglobus Profundus gen. nov., sp. nov., a novel member of the phylum Verrucomicrobia, isolated from deep-marine sediment of South China Sea.</title>
        <authorList>
            <person name="Ahmad T."/>
            <person name="Ishaq S.E."/>
            <person name="Wang F."/>
        </authorList>
    </citation>
    <scope>NUCLEOTIDE SEQUENCE</scope>
    <source>
        <strain evidence="6">LMO-M01</strain>
    </source>
</reference>
<organism evidence="6 7">
    <name type="scientific">Synoicihabitans lomoniglobus</name>
    <dbReference type="NCBI Taxonomy" id="2909285"/>
    <lineage>
        <taxon>Bacteria</taxon>
        <taxon>Pseudomonadati</taxon>
        <taxon>Verrucomicrobiota</taxon>
        <taxon>Opitutia</taxon>
        <taxon>Opitutales</taxon>
        <taxon>Opitutaceae</taxon>
        <taxon>Synoicihabitans</taxon>
    </lineage>
</organism>
<dbReference type="Pfam" id="PF05193">
    <property type="entry name" value="Peptidase_M16_C"/>
    <property type="match status" value="1"/>
</dbReference>
<dbReference type="KEGG" id="slom:PXH66_00265"/>
<proteinExistence type="inferred from homology"/>
<comment type="similarity">
    <text evidence="2 3">Belongs to the peptidase M16 family.</text>
</comment>
<dbReference type="Proteomes" id="UP001218638">
    <property type="component" value="Chromosome"/>
</dbReference>
<dbReference type="GO" id="GO:0004222">
    <property type="term" value="F:metalloendopeptidase activity"/>
    <property type="evidence" value="ECO:0007669"/>
    <property type="project" value="InterPro"/>
</dbReference>
<keyword evidence="7" id="KW-1185">Reference proteome</keyword>
<dbReference type="Gene3D" id="3.30.830.10">
    <property type="entry name" value="Metalloenzyme, LuxS/M16 peptidase-like"/>
    <property type="match status" value="2"/>
</dbReference>
<evidence type="ECO:0000256" key="1">
    <source>
        <dbReference type="ARBA" id="ARBA00001947"/>
    </source>
</evidence>
<evidence type="ECO:0000256" key="2">
    <source>
        <dbReference type="ARBA" id="ARBA00007261"/>
    </source>
</evidence>
<dbReference type="InterPro" id="IPR011765">
    <property type="entry name" value="Pept_M16_N"/>
</dbReference>
<dbReference type="PANTHER" id="PTHR11851">
    <property type="entry name" value="METALLOPROTEASE"/>
    <property type="match status" value="1"/>
</dbReference>
<feature type="domain" description="Peptidase M16 C-terminal" evidence="5">
    <location>
        <begin position="205"/>
        <end position="380"/>
    </location>
</feature>
<feature type="domain" description="Peptidase M16 N-terminal" evidence="4">
    <location>
        <begin position="48"/>
        <end position="195"/>
    </location>
</feature>
<dbReference type="InterPro" id="IPR050361">
    <property type="entry name" value="MPP/UQCRC_Complex"/>
</dbReference>